<gene>
    <name evidence="1" type="ordered locus">MXAN_1306</name>
</gene>
<dbReference type="Proteomes" id="UP000002402">
    <property type="component" value="Chromosome"/>
</dbReference>
<name>Q1DCR0_MYXXD</name>
<sequence>MDTDPARGRGRREAPAASAFCPVAGGRLGRVGWGMKVFVEALGMASCLGPVIPACAAFRANLLRSSPSPDVDVAHAGDEAPRPVTICALPVATFGFSGVGRLVALACEVLKDVGTRVDLRGLGPETGVYLALPDPWERGLDLGEPDATEALRVEALGRRVLEASLRNMGLEWPGPRRFFGGGHVAFARALHAAQAALQNGGLRSCLVMGVDCLVEEPTLHALADGRRLKTPEQPVGLTPGEAGAALLLTTEGPAQRSTGAPQVMLHAVRLGEEPHPRGSDKPSDGRALAACAEAVLAAAGALRARPLLVSDHNGEEGKAREWGMVLLHLRALDASLGGLPAWYPSIGFGDVGAAMGAVSACVAVRGLQRGDAPSSVSLVFASADDSGRGAVLIGTTAAHPSRGALP</sequence>
<accession>Q1DCR0</accession>
<keyword evidence="2" id="KW-1185">Reference proteome</keyword>
<dbReference type="KEGG" id="mxa:MXAN_1306"/>
<dbReference type="Gene3D" id="3.40.47.10">
    <property type="match status" value="1"/>
</dbReference>
<protein>
    <recommendedName>
        <fullName evidence="3">Beta-ketoacyl synthase N-terminal domain-containing protein</fullName>
    </recommendedName>
</protein>
<dbReference type="EMBL" id="CP000113">
    <property type="protein sequence ID" value="ABF86149.1"/>
    <property type="molecule type" value="Genomic_DNA"/>
</dbReference>
<reference evidence="1 2" key="1">
    <citation type="journal article" date="2006" name="Proc. Natl. Acad. Sci. U.S.A.">
        <title>Evolution of sensory complexity recorded in a myxobacterial genome.</title>
        <authorList>
            <person name="Goldman B.S."/>
            <person name="Nierman W.C."/>
            <person name="Kaiser D."/>
            <person name="Slater S.C."/>
            <person name="Durkin A.S."/>
            <person name="Eisen J.A."/>
            <person name="Ronning C.M."/>
            <person name="Barbazuk W.B."/>
            <person name="Blanchard M."/>
            <person name="Field C."/>
            <person name="Halling C."/>
            <person name="Hinkle G."/>
            <person name="Iartchuk O."/>
            <person name="Kim H.S."/>
            <person name="Mackenzie C."/>
            <person name="Madupu R."/>
            <person name="Miller N."/>
            <person name="Shvartsbeyn A."/>
            <person name="Sullivan S.A."/>
            <person name="Vaudin M."/>
            <person name="Wiegand R."/>
            <person name="Kaplan H.B."/>
        </authorList>
    </citation>
    <scope>NUCLEOTIDE SEQUENCE [LARGE SCALE GENOMIC DNA]</scope>
    <source>
        <strain evidence="2">DK1622</strain>
    </source>
</reference>
<dbReference type="AlphaFoldDB" id="Q1DCR0"/>
<dbReference type="SUPFAM" id="SSF53901">
    <property type="entry name" value="Thiolase-like"/>
    <property type="match status" value="1"/>
</dbReference>
<dbReference type="STRING" id="246197.MXAN_1306"/>
<dbReference type="GO" id="GO:0016746">
    <property type="term" value="F:acyltransferase activity"/>
    <property type="evidence" value="ECO:0007669"/>
    <property type="project" value="InterPro"/>
</dbReference>
<proteinExistence type="predicted"/>
<evidence type="ECO:0000313" key="2">
    <source>
        <dbReference type="Proteomes" id="UP000002402"/>
    </source>
</evidence>
<dbReference type="InterPro" id="IPR016039">
    <property type="entry name" value="Thiolase-like"/>
</dbReference>
<evidence type="ECO:0000313" key="1">
    <source>
        <dbReference type="EMBL" id="ABF86149.1"/>
    </source>
</evidence>
<evidence type="ECO:0008006" key="3">
    <source>
        <dbReference type="Google" id="ProtNLM"/>
    </source>
</evidence>
<dbReference type="eggNOG" id="COG0304">
    <property type="taxonomic scope" value="Bacteria"/>
</dbReference>
<organism evidence="1 2">
    <name type="scientific">Myxococcus xanthus (strain DK1622)</name>
    <dbReference type="NCBI Taxonomy" id="246197"/>
    <lineage>
        <taxon>Bacteria</taxon>
        <taxon>Pseudomonadati</taxon>
        <taxon>Myxococcota</taxon>
        <taxon>Myxococcia</taxon>
        <taxon>Myxococcales</taxon>
        <taxon>Cystobacterineae</taxon>
        <taxon>Myxococcaceae</taxon>
        <taxon>Myxococcus</taxon>
    </lineage>
</organism>
<dbReference type="EnsemblBacteria" id="ABF86149">
    <property type="protein sequence ID" value="ABF86149"/>
    <property type="gene ID" value="MXAN_1306"/>
</dbReference>
<dbReference type="HOGENOM" id="CLU_063022_1_0_7"/>